<organism evidence="1 2">
    <name type="scientific">Neobacillus cucumis</name>
    <dbReference type="NCBI Taxonomy" id="1740721"/>
    <lineage>
        <taxon>Bacteria</taxon>
        <taxon>Bacillati</taxon>
        <taxon>Bacillota</taxon>
        <taxon>Bacilli</taxon>
        <taxon>Bacillales</taxon>
        <taxon>Bacillaceae</taxon>
        <taxon>Neobacillus</taxon>
    </lineage>
</organism>
<comment type="caution">
    <text evidence="1">The sequence shown here is derived from an EMBL/GenBank/DDBJ whole genome shotgun (WGS) entry which is preliminary data.</text>
</comment>
<dbReference type="AlphaFoldDB" id="A0A2N5HCU9"/>
<evidence type="ECO:0000313" key="2">
    <source>
        <dbReference type="Proteomes" id="UP000234950"/>
    </source>
</evidence>
<evidence type="ECO:0000313" key="1">
    <source>
        <dbReference type="EMBL" id="PLS03343.1"/>
    </source>
</evidence>
<proteinExistence type="predicted"/>
<reference evidence="1 2" key="1">
    <citation type="submission" date="2017-11" db="EMBL/GenBank/DDBJ databases">
        <title>Comparitive Functional Genomics of Dry Heat Resistant strains isolated from the Viking Spacecraft.</title>
        <authorList>
            <person name="Seuylemezian A."/>
            <person name="Cooper K."/>
            <person name="Vaishampayan P."/>
        </authorList>
    </citation>
    <scope>NUCLEOTIDE SEQUENCE [LARGE SCALE GENOMIC DNA]</scope>
    <source>
        <strain evidence="1 2">V32-6</strain>
    </source>
</reference>
<protein>
    <submittedName>
        <fullName evidence="1">Uncharacterized protein</fullName>
    </submittedName>
</protein>
<dbReference type="Proteomes" id="UP000234950">
    <property type="component" value="Unassembled WGS sequence"/>
</dbReference>
<dbReference type="RefSeq" id="WP_101648764.1">
    <property type="nucleotide sequence ID" value="NZ_PGVE01000058.1"/>
</dbReference>
<keyword evidence="2" id="KW-1185">Reference proteome</keyword>
<dbReference type="OrthoDB" id="2923225at2"/>
<sequence length="66" mass="8003">MMTRKEYLEAITFVTEEEERYKRLVRLVSKRVNRDLTGKEIKYIHWMAGIDTEAFEVFEKIFEDIG</sequence>
<dbReference type="EMBL" id="PGVE01000058">
    <property type="protein sequence ID" value="PLS03343.1"/>
    <property type="molecule type" value="Genomic_DNA"/>
</dbReference>
<name>A0A2N5HCU9_9BACI</name>
<accession>A0A2N5HCU9</accession>
<gene>
    <name evidence="1" type="ORF">CVD27_15325</name>
</gene>